<evidence type="ECO:0000256" key="2">
    <source>
        <dbReference type="ARBA" id="ARBA00022730"/>
    </source>
</evidence>
<dbReference type="AlphaFoldDB" id="A0A2J6WQB0"/>
<dbReference type="RefSeq" id="WP_013451620.1">
    <property type="nucleotide sequence ID" value="NZ_JBNAVA010000014.1"/>
</dbReference>
<dbReference type="InterPro" id="IPR004044">
    <property type="entry name" value="KH_dom_type_2"/>
</dbReference>
<feature type="domain" description="KH type-2" evidence="10">
    <location>
        <begin position="39"/>
        <end position="107"/>
    </location>
</feature>
<evidence type="ECO:0000313" key="11">
    <source>
        <dbReference type="EMBL" id="PMP72577.1"/>
    </source>
</evidence>
<name>A0A2J6WQB0_9BACT</name>
<dbReference type="InterPro" id="IPR005704">
    <property type="entry name" value="Ribosomal_uS3_bac-typ"/>
</dbReference>
<dbReference type="SUPFAM" id="SSF54814">
    <property type="entry name" value="Prokaryotic type KH domain (KH-domain type II)"/>
    <property type="match status" value="1"/>
</dbReference>
<accession>A0A2J6WQB0</accession>
<dbReference type="PROSITE" id="PS50823">
    <property type="entry name" value="KH_TYPE_2"/>
    <property type="match status" value="1"/>
</dbReference>
<dbReference type="Gene3D" id="3.30.1140.32">
    <property type="entry name" value="Ribosomal protein S3, C-terminal domain"/>
    <property type="match status" value="1"/>
</dbReference>
<dbReference type="GO" id="GO:0003735">
    <property type="term" value="F:structural constituent of ribosome"/>
    <property type="evidence" value="ECO:0007669"/>
    <property type="project" value="InterPro"/>
</dbReference>
<reference evidence="11 12" key="1">
    <citation type="submission" date="2018-01" db="EMBL/GenBank/DDBJ databases">
        <title>Metagenomic assembled genomes from two thermal pools in the Uzon Caldera, Kamchatka, Russia.</title>
        <authorList>
            <person name="Wilkins L."/>
            <person name="Ettinger C."/>
        </authorList>
    </citation>
    <scope>NUCLEOTIDE SEQUENCE [LARGE SCALE GENOMIC DNA]</scope>
    <source>
        <strain evidence="11">ZAV-05</strain>
    </source>
</reference>
<keyword evidence="2 8" id="KW-0699">rRNA-binding</keyword>
<comment type="similarity">
    <text evidence="1 8 9">Belongs to the universal ribosomal protein uS3 family.</text>
</comment>
<evidence type="ECO:0000259" key="10">
    <source>
        <dbReference type="PROSITE" id="PS50823"/>
    </source>
</evidence>
<dbReference type="InterPro" id="IPR057258">
    <property type="entry name" value="Ribosomal_uS3"/>
</dbReference>
<dbReference type="PANTHER" id="PTHR11760">
    <property type="entry name" value="30S/40S RIBOSOMAL PROTEIN S3"/>
    <property type="match status" value="1"/>
</dbReference>
<dbReference type="GO" id="GO:0006412">
    <property type="term" value="P:translation"/>
    <property type="evidence" value="ECO:0007669"/>
    <property type="project" value="UniProtKB-UniRule"/>
</dbReference>
<proteinExistence type="inferred from homology"/>
<dbReference type="CDD" id="cd02412">
    <property type="entry name" value="KH-II_30S_S3"/>
    <property type="match status" value="1"/>
</dbReference>
<dbReference type="InterPro" id="IPR009019">
    <property type="entry name" value="KH_sf_prok-type"/>
</dbReference>
<evidence type="ECO:0000256" key="6">
    <source>
        <dbReference type="ARBA" id="ARBA00024998"/>
    </source>
</evidence>
<dbReference type="FunFam" id="3.30.300.20:FF:000001">
    <property type="entry name" value="30S ribosomal protein S3"/>
    <property type="match status" value="1"/>
</dbReference>
<dbReference type="InterPro" id="IPR001351">
    <property type="entry name" value="Ribosomal_uS3_C"/>
</dbReference>
<dbReference type="EMBL" id="PNIN01000020">
    <property type="protein sequence ID" value="PMP72577.1"/>
    <property type="molecule type" value="Genomic_DNA"/>
</dbReference>
<dbReference type="HAMAP" id="MF_01309_B">
    <property type="entry name" value="Ribosomal_uS3_B"/>
    <property type="match status" value="1"/>
</dbReference>
<dbReference type="InterPro" id="IPR004087">
    <property type="entry name" value="KH_dom"/>
</dbReference>
<dbReference type="InterPro" id="IPR015946">
    <property type="entry name" value="KH_dom-like_a/b"/>
</dbReference>
<dbReference type="SUPFAM" id="SSF54821">
    <property type="entry name" value="Ribosomal protein S3 C-terminal domain"/>
    <property type="match status" value="1"/>
</dbReference>
<dbReference type="OMA" id="KTNPIGN"/>
<dbReference type="Pfam" id="PF00189">
    <property type="entry name" value="Ribosomal_S3_C"/>
    <property type="match status" value="1"/>
</dbReference>
<keyword evidence="5 8" id="KW-0687">Ribonucleoprotein</keyword>
<comment type="caution">
    <text evidence="11">The sequence shown here is derived from an EMBL/GenBank/DDBJ whole genome shotgun (WGS) entry which is preliminary data.</text>
</comment>
<dbReference type="Gene3D" id="3.30.300.20">
    <property type="match status" value="1"/>
</dbReference>
<evidence type="ECO:0000256" key="3">
    <source>
        <dbReference type="ARBA" id="ARBA00022884"/>
    </source>
</evidence>
<keyword evidence="3 8" id="KW-0694">RNA-binding</keyword>
<dbReference type="NCBIfam" id="TIGR01009">
    <property type="entry name" value="rpsC_bact"/>
    <property type="match status" value="1"/>
</dbReference>
<dbReference type="GO" id="GO:0003729">
    <property type="term" value="F:mRNA binding"/>
    <property type="evidence" value="ECO:0007669"/>
    <property type="project" value="UniProtKB-UniRule"/>
</dbReference>
<evidence type="ECO:0000256" key="5">
    <source>
        <dbReference type="ARBA" id="ARBA00023274"/>
    </source>
</evidence>
<dbReference type="InterPro" id="IPR036419">
    <property type="entry name" value="Ribosomal_S3_C_sf"/>
</dbReference>
<evidence type="ECO:0000256" key="7">
    <source>
        <dbReference type="ARBA" id="ARBA00035257"/>
    </source>
</evidence>
<evidence type="ECO:0000256" key="1">
    <source>
        <dbReference type="ARBA" id="ARBA00010761"/>
    </source>
</evidence>
<comment type="subunit">
    <text evidence="8">Part of the 30S ribosomal subunit. Forms a tight complex with proteins S10 and S14.</text>
</comment>
<dbReference type="GO" id="GO:0019843">
    <property type="term" value="F:rRNA binding"/>
    <property type="evidence" value="ECO:0007669"/>
    <property type="project" value="UniProtKB-UniRule"/>
</dbReference>
<dbReference type="Pfam" id="PF07650">
    <property type="entry name" value="KH_2"/>
    <property type="match status" value="1"/>
</dbReference>
<evidence type="ECO:0000256" key="8">
    <source>
        <dbReference type="HAMAP-Rule" id="MF_01309"/>
    </source>
</evidence>
<dbReference type="PANTHER" id="PTHR11760:SF19">
    <property type="entry name" value="SMALL RIBOSOMAL SUBUNIT PROTEIN US3C"/>
    <property type="match status" value="1"/>
</dbReference>
<protein>
    <recommendedName>
        <fullName evidence="7 8">Small ribosomal subunit protein uS3</fullName>
    </recommendedName>
</protein>
<keyword evidence="4 8" id="KW-0689">Ribosomal protein</keyword>
<evidence type="ECO:0000313" key="12">
    <source>
        <dbReference type="Proteomes" id="UP000242881"/>
    </source>
</evidence>
<comment type="function">
    <text evidence="6 8">Binds the lower part of the 30S subunit head. Binds mRNA in the 70S ribosome, positioning it for translation.</text>
</comment>
<evidence type="ECO:0000256" key="9">
    <source>
        <dbReference type="RuleBase" id="RU003624"/>
    </source>
</evidence>
<organism evidence="11 12">
    <name type="scientific">Calditerrivibrio nitroreducens</name>
    <dbReference type="NCBI Taxonomy" id="477976"/>
    <lineage>
        <taxon>Bacteria</taxon>
        <taxon>Pseudomonadati</taxon>
        <taxon>Deferribacterota</taxon>
        <taxon>Deferribacteres</taxon>
        <taxon>Deferribacterales</taxon>
        <taxon>Calditerrivibrionaceae</taxon>
    </lineage>
</organism>
<dbReference type="GO" id="GO:0022627">
    <property type="term" value="C:cytosolic small ribosomal subunit"/>
    <property type="evidence" value="ECO:0007669"/>
    <property type="project" value="TreeGrafter"/>
</dbReference>
<dbReference type="Proteomes" id="UP000242881">
    <property type="component" value="Unassembled WGS sequence"/>
</dbReference>
<dbReference type="SMART" id="SM00322">
    <property type="entry name" value="KH"/>
    <property type="match status" value="1"/>
</dbReference>
<sequence>MGQKAHPIGLRIGINKTWKSVWYANKRDYRKNLSEDIKIRKYLKKKLNQAGISSIEIERMGQKMRVNLNTSRPGIVIGKKGAEIDKLKQDLKAYTNADVQINIREVKKPEIDATLIAENIALQIERRIAFRRAMKKAVVQALKSGALGIKVSCSGRLAGADMARTEWYIKGRVPLQTLRADIDYGTADAMTTYGIIGVKVWVFKGETLEEKNKNATEVE</sequence>
<evidence type="ECO:0000256" key="4">
    <source>
        <dbReference type="ARBA" id="ARBA00022980"/>
    </source>
</evidence>
<gene>
    <name evidence="8" type="primary">rpsC</name>
    <name evidence="11" type="ORF">C0187_01275</name>
</gene>
<dbReference type="InterPro" id="IPR018280">
    <property type="entry name" value="Ribosomal_uS3_CS"/>
</dbReference>
<dbReference type="PROSITE" id="PS00548">
    <property type="entry name" value="RIBOSOMAL_S3"/>
    <property type="match status" value="1"/>
</dbReference>